<proteinExistence type="predicted"/>
<dbReference type="Proteomes" id="UP001281410">
    <property type="component" value="Unassembled WGS sequence"/>
</dbReference>
<feature type="domain" description="NADH-ubiquinone oxidoreductase 21kDa subunit N-terminal" evidence="1">
    <location>
        <begin position="11"/>
        <end position="44"/>
    </location>
</feature>
<sequence length="60" mass="6844">MNTDITASEKPQYPIIDRNPPFMTVVGNLNTLDYLRFSTITGVFVHEGEVARYHKRGFAN</sequence>
<dbReference type="AlphaFoldDB" id="A0AAD9ZWZ3"/>
<accession>A0AAD9ZWZ3</accession>
<evidence type="ECO:0000313" key="2">
    <source>
        <dbReference type="EMBL" id="KAK3193973.1"/>
    </source>
</evidence>
<dbReference type="InterPro" id="IPR053229">
    <property type="entry name" value="NADH-Q_oxidrdct_subunit"/>
</dbReference>
<dbReference type="PANTHER" id="PTHR34062">
    <property type="entry name" value="OXIDOREDUCTASE 21 KDA SUBUNIT, PUTATIVE (AFU_ORTHOLOGUE AFUA_4G04750)-RELATED"/>
    <property type="match status" value="1"/>
</dbReference>
<protein>
    <recommendedName>
        <fullName evidence="1">NADH-ubiquinone oxidoreductase 21kDa subunit N-terminal domain-containing protein</fullName>
    </recommendedName>
</protein>
<name>A0AAD9ZWZ3_9ROSI</name>
<organism evidence="2 3">
    <name type="scientific">Dipteronia sinensis</name>
    <dbReference type="NCBI Taxonomy" id="43782"/>
    <lineage>
        <taxon>Eukaryota</taxon>
        <taxon>Viridiplantae</taxon>
        <taxon>Streptophyta</taxon>
        <taxon>Embryophyta</taxon>
        <taxon>Tracheophyta</taxon>
        <taxon>Spermatophyta</taxon>
        <taxon>Magnoliopsida</taxon>
        <taxon>eudicotyledons</taxon>
        <taxon>Gunneridae</taxon>
        <taxon>Pentapetalae</taxon>
        <taxon>rosids</taxon>
        <taxon>malvids</taxon>
        <taxon>Sapindales</taxon>
        <taxon>Sapindaceae</taxon>
        <taxon>Hippocastanoideae</taxon>
        <taxon>Acereae</taxon>
        <taxon>Dipteronia</taxon>
    </lineage>
</organism>
<comment type="caution">
    <text evidence="2">The sequence shown here is derived from an EMBL/GenBank/DDBJ whole genome shotgun (WGS) entry which is preliminary data.</text>
</comment>
<dbReference type="EMBL" id="JANJYJ010000008">
    <property type="protein sequence ID" value="KAK3193973.1"/>
    <property type="molecule type" value="Genomic_DNA"/>
</dbReference>
<keyword evidence="3" id="KW-1185">Reference proteome</keyword>
<dbReference type="PANTHER" id="PTHR34062:SF1">
    <property type="entry name" value="NADH-UBIQUINONE OXIDOREDUCTASE 21KDA SUBUNIT N-TERMINAL DOMAIN-CONTAINING PROTEIN"/>
    <property type="match status" value="1"/>
</dbReference>
<evidence type="ECO:0000259" key="1">
    <source>
        <dbReference type="Pfam" id="PF10785"/>
    </source>
</evidence>
<evidence type="ECO:0000313" key="3">
    <source>
        <dbReference type="Proteomes" id="UP001281410"/>
    </source>
</evidence>
<dbReference type="InterPro" id="IPR019721">
    <property type="entry name" value="NADH-UbQ_OxRdtase_su21_N"/>
</dbReference>
<reference evidence="2" key="1">
    <citation type="journal article" date="2023" name="Plant J.">
        <title>Genome sequences and population genomics provide insights into the demographic history, inbreeding, and mutation load of two 'living fossil' tree species of Dipteronia.</title>
        <authorList>
            <person name="Feng Y."/>
            <person name="Comes H.P."/>
            <person name="Chen J."/>
            <person name="Zhu S."/>
            <person name="Lu R."/>
            <person name="Zhang X."/>
            <person name="Li P."/>
            <person name="Qiu J."/>
            <person name="Olsen K.M."/>
            <person name="Qiu Y."/>
        </authorList>
    </citation>
    <scope>NUCLEOTIDE SEQUENCE</scope>
    <source>
        <strain evidence="2">NBL</strain>
    </source>
</reference>
<dbReference type="Pfam" id="PF10785">
    <property type="entry name" value="NADH-u_ox-rdase"/>
    <property type="match status" value="1"/>
</dbReference>
<gene>
    <name evidence="2" type="ORF">Dsin_025283</name>
</gene>